<sequence length="58" mass="6721">MTNNPSKYEMDIIIMYLKEMSQKDIKNKLGCSKTTVAEHIRTLRIDAGLPLNPERNKK</sequence>
<dbReference type="InterPro" id="IPR036388">
    <property type="entry name" value="WH-like_DNA-bd_sf"/>
</dbReference>
<dbReference type="EMBL" id="MT143578">
    <property type="protein sequence ID" value="QJA98416.1"/>
    <property type="molecule type" value="Genomic_DNA"/>
</dbReference>
<organism evidence="1">
    <name type="scientific">viral metagenome</name>
    <dbReference type="NCBI Taxonomy" id="1070528"/>
    <lineage>
        <taxon>unclassified sequences</taxon>
        <taxon>metagenomes</taxon>
        <taxon>organismal metagenomes</taxon>
    </lineage>
</organism>
<accession>A0A6M3LSN5</accession>
<reference evidence="1" key="1">
    <citation type="submission" date="2020-03" db="EMBL/GenBank/DDBJ databases">
        <title>The deep terrestrial virosphere.</title>
        <authorList>
            <person name="Holmfeldt K."/>
            <person name="Nilsson E."/>
            <person name="Simone D."/>
            <person name="Lopez-Fernandez M."/>
            <person name="Wu X."/>
            <person name="de Brujin I."/>
            <person name="Lundin D."/>
            <person name="Andersson A."/>
            <person name="Bertilsson S."/>
            <person name="Dopson M."/>
        </authorList>
    </citation>
    <scope>NUCLEOTIDE SEQUENCE</scope>
    <source>
        <strain evidence="1">MM171A01842</strain>
    </source>
</reference>
<dbReference type="AlphaFoldDB" id="A0A6M3LSN5"/>
<evidence type="ECO:0000313" key="1">
    <source>
        <dbReference type="EMBL" id="QJA98416.1"/>
    </source>
</evidence>
<gene>
    <name evidence="1" type="ORF">MM171A01842_0012</name>
</gene>
<protein>
    <submittedName>
        <fullName evidence="1">Putative DNA binding, helix-turn-helix domain containing protein</fullName>
    </submittedName>
</protein>
<proteinExistence type="predicted"/>
<name>A0A6M3LSN5_9ZZZZ</name>
<dbReference type="Gene3D" id="1.10.10.10">
    <property type="entry name" value="Winged helix-like DNA-binding domain superfamily/Winged helix DNA-binding domain"/>
    <property type="match status" value="1"/>
</dbReference>